<dbReference type="EMBL" id="BONY01000038">
    <property type="protein sequence ID" value="GIH07619.1"/>
    <property type="molecule type" value="Genomic_DNA"/>
</dbReference>
<keyword evidence="1" id="KW-0812">Transmembrane</keyword>
<gene>
    <name evidence="2" type="ORF">Rhe02_56860</name>
</gene>
<keyword evidence="1" id="KW-0472">Membrane</keyword>
<evidence type="ECO:0000313" key="3">
    <source>
        <dbReference type="Proteomes" id="UP000612899"/>
    </source>
</evidence>
<feature type="transmembrane region" description="Helical" evidence="1">
    <location>
        <begin position="40"/>
        <end position="58"/>
    </location>
</feature>
<name>A0A8J3QB99_9ACTN</name>
<dbReference type="Proteomes" id="UP000612899">
    <property type="component" value="Unassembled WGS sequence"/>
</dbReference>
<comment type="caution">
    <text evidence="2">The sequence shown here is derived from an EMBL/GenBank/DDBJ whole genome shotgun (WGS) entry which is preliminary data.</text>
</comment>
<accession>A0A8J3QB99</accession>
<keyword evidence="3" id="KW-1185">Reference proteome</keyword>
<evidence type="ECO:0000256" key="1">
    <source>
        <dbReference type="SAM" id="Phobius"/>
    </source>
</evidence>
<proteinExistence type="predicted"/>
<protein>
    <submittedName>
        <fullName evidence="2">Uncharacterized protein</fullName>
    </submittedName>
</protein>
<feature type="transmembrane region" description="Helical" evidence="1">
    <location>
        <begin position="70"/>
        <end position="89"/>
    </location>
</feature>
<evidence type="ECO:0000313" key="2">
    <source>
        <dbReference type="EMBL" id="GIH07619.1"/>
    </source>
</evidence>
<organism evidence="2 3">
    <name type="scientific">Rhizocola hellebori</name>
    <dbReference type="NCBI Taxonomy" id="1392758"/>
    <lineage>
        <taxon>Bacteria</taxon>
        <taxon>Bacillati</taxon>
        <taxon>Actinomycetota</taxon>
        <taxon>Actinomycetes</taxon>
        <taxon>Micromonosporales</taxon>
        <taxon>Micromonosporaceae</taxon>
        <taxon>Rhizocola</taxon>
    </lineage>
</organism>
<dbReference type="AlphaFoldDB" id="A0A8J3QB99"/>
<feature type="transmembrane region" description="Helical" evidence="1">
    <location>
        <begin position="123"/>
        <end position="144"/>
    </location>
</feature>
<reference evidence="2" key="1">
    <citation type="submission" date="2021-01" db="EMBL/GenBank/DDBJ databases">
        <title>Whole genome shotgun sequence of Rhizocola hellebori NBRC 109834.</title>
        <authorList>
            <person name="Komaki H."/>
            <person name="Tamura T."/>
        </authorList>
    </citation>
    <scope>NUCLEOTIDE SEQUENCE</scope>
    <source>
        <strain evidence="2">NBRC 109834</strain>
    </source>
</reference>
<sequence>MQIVFGSIELAQLARTTPELLRTFPGVEHLKAVDELNGSARSLIVLSAITVVGAAIILRPVHLGRLWARRGAFAVLSVALGLELLQIGGDSSAVVQVGMLVSGSSPDTADTVSDLLYPAWLPWGYFTAEIIFVAAGATALVCLLKSLSGEYFERKNATSAADDPRLWDVKAIRAKMNPEND</sequence>
<keyword evidence="1" id="KW-1133">Transmembrane helix</keyword>